<comment type="similarity">
    <text evidence="8">Belongs to the REI1 family.</text>
</comment>
<dbReference type="SUPFAM" id="SSF57667">
    <property type="entry name" value="beta-beta-alpha zinc fingers"/>
    <property type="match status" value="2"/>
</dbReference>
<keyword evidence="5" id="KW-0677">Repeat</keyword>
<proteinExistence type="inferred from homology"/>
<dbReference type="InterPro" id="IPR040025">
    <property type="entry name" value="Znf622/Rei1/Reh1"/>
</dbReference>
<gene>
    <name evidence="10" type="ORF">WA026_012300</name>
</gene>
<keyword evidence="6" id="KW-0863">Zinc-finger</keyword>
<dbReference type="InterPro" id="IPR003604">
    <property type="entry name" value="Matrin/U1-like-C_Znf_C2H2"/>
</dbReference>
<dbReference type="SMART" id="SM00355">
    <property type="entry name" value="ZnF_C2H2"/>
    <property type="match status" value="3"/>
</dbReference>
<evidence type="ECO:0000256" key="2">
    <source>
        <dbReference type="ARBA" id="ARBA00022490"/>
    </source>
</evidence>
<evidence type="ECO:0000256" key="6">
    <source>
        <dbReference type="ARBA" id="ARBA00022771"/>
    </source>
</evidence>
<dbReference type="InterPro" id="IPR036236">
    <property type="entry name" value="Znf_C2H2_sf"/>
</dbReference>
<keyword evidence="3" id="KW-0690">Ribosome biogenesis</keyword>
<dbReference type="PANTHER" id="PTHR13182">
    <property type="entry name" value="ZINC FINGER PROTEIN 622"/>
    <property type="match status" value="1"/>
</dbReference>
<dbReference type="PROSITE" id="PS00028">
    <property type="entry name" value="ZINC_FINGER_C2H2_1"/>
    <property type="match status" value="1"/>
</dbReference>
<dbReference type="InterPro" id="IPR022755">
    <property type="entry name" value="Znf_C2H2_jaz"/>
</dbReference>
<dbReference type="GO" id="GO:0008270">
    <property type="term" value="F:zinc ion binding"/>
    <property type="evidence" value="ECO:0007669"/>
    <property type="project" value="UniProtKB-KW"/>
</dbReference>
<evidence type="ECO:0000259" key="9">
    <source>
        <dbReference type="PROSITE" id="PS00028"/>
    </source>
</evidence>
<feature type="domain" description="C2H2-type" evidence="9">
    <location>
        <begin position="76"/>
        <end position="98"/>
    </location>
</feature>
<evidence type="ECO:0000256" key="4">
    <source>
        <dbReference type="ARBA" id="ARBA00022723"/>
    </source>
</evidence>
<organism evidence="10 11">
    <name type="scientific">Henosepilachna vigintioctopunctata</name>
    <dbReference type="NCBI Taxonomy" id="420089"/>
    <lineage>
        <taxon>Eukaryota</taxon>
        <taxon>Metazoa</taxon>
        <taxon>Ecdysozoa</taxon>
        <taxon>Arthropoda</taxon>
        <taxon>Hexapoda</taxon>
        <taxon>Insecta</taxon>
        <taxon>Pterygota</taxon>
        <taxon>Neoptera</taxon>
        <taxon>Endopterygota</taxon>
        <taxon>Coleoptera</taxon>
        <taxon>Polyphaga</taxon>
        <taxon>Cucujiformia</taxon>
        <taxon>Coccinelloidea</taxon>
        <taxon>Coccinellidae</taxon>
        <taxon>Epilachninae</taxon>
        <taxon>Epilachnini</taxon>
        <taxon>Henosepilachna</taxon>
    </lineage>
</organism>
<evidence type="ECO:0000256" key="8">
    <source>
        <dbReference type="ARBA" id="ARBA00034126"/>
    </source>
</evidence>
<evidence type="ECO:0000256" key="1">
    <source>
        <dbReference type="ARBA" id="ARBA00004496"/>
    </source>
</evidence>
<dbReference type="GO" id="GO:0003676">
    <property type="term" value="F:nucleic acid binding"/>
    <property type="evidence" value="ECO:0007669"/>
    <property type="project" value="InterPro"/>
</dbReference>
<dbReference type="Proteomes" id="UP001431783">
    <property type="component" value="Unassembled WGS sequence"/>
</dbReference>
<protein>
    <recommendedName>
        <fullName evidence="9">C2H2-type domain-containing protein</fullName>
    </recommendedName>
</protein>
<keyword evidence="2" id="KW-0963">Cytoplasm</keyword>
<evidence type="ECO:0000313" key="10">
    <source>
        <dbReference type="EMBL" id="KAK9885550.1"/>
    </source>
</evidence>
<keyword evidence="4" id="KW-0479">Metal-binding</keyword>
<reference evidence="10 11" key="1">
    <citation type="submission" date="2023-03" db="EMBL/GenBank/DDBJ databases">
        <title>Genome insight into feeding habits of ladybird beetles.</title>
        <authorList>
            <person name="Li H.-S."/>
            <person name="Huang Y.-H."/>
            <person name="Pang H."/>
        </authorList>
    </citation>
    <scope>NUCLEOTIDE SEQUENCE [LARGE SCALE GENOMIC DNA]</scope>
    <source>
        <strain evidence="10">SYSU_2023b</strain>
        <tissue evidence="10">Whole body</tissue>
    </source>
</reference>
<dbReference type="Pfam" id="PF12756">
    <property type="entry name" value="zf-C2H2_2"/>
    <property type="match status" value="1"/>
</dbReference>
<comment type="subcellular location">
    <subcellularLocation>
        <location evidence="1">Cytoplasm</location>
    </subcellularLocation>
</comment>
<dbReference type="GO" id="GO:0005737">
    <property type="term" value="C:cytoplasm"/>
    <property type="evidence" value="ECO:0007669"/>
    <property type="project" value="UniProtKB-SubCell"/>
</dbReference>
<dbReference type="EMBL" id="JARQZJ010000096">
    <property type="protein sequence ID" value="KAK9885550.1"/>
    <property type="molecule type" value="Genomic_DNA"/>
</dbReference>
<dbReference type="PANTHER" id="PTHR13182:SF8">
    <property type="entry name" value="CYTOPLASMIC 60S SUBUNIT BIOGENESIS FACTOR ZNF622"/>
    <property type="match status" value="1"/>
</dbReference>
<accession>A0AAW1USR4</accession>
<dbReference type="SMART" id="SM00451">
    <property type="entry name" value="ZnF_U1"/>
    <property type="match status" value="2"/>
</dbReference>
<dbReference type="InterPro" id="IPR013087">
    <property type="entry name" value="Znf_C2H2_type"/>
</dbReference>
<dbReference type="Pfam" id="PF12171">
    <property type="entry name" value="zf-C2H2_jaz"/>
    <property type="match status" value="1"/>
</dbReference>
<keyword evidence="11" id="KW-1185">Reference proteome</keyword>
<evidence type="ECO:0000256" key="3">
    <source>
        <dbReference type="ARBA" id="ARBA00022517"/>
    </source>
</evidence>
<sequence length="273" mass="32345">MSATNTQPVYLTCITCRLAFKDAELQRLHYKTEWHRYNLKRKVVNLPPVTLNDYLQKISKEKTEKEETQKDKRVYCEPCQKLFANVNAYDNHLNSKKHKYNDKVYLDRGDNMEIKSKKENTVNSYQVEKEDMIEEVDSDEWDDDTENPIDNDECLFCSHHSKNFFKNLEHMTIVHSFFIPDIEFCTDVQGLLRYLGEKVTKGYMCLWCNESGRAFRSAEAAKSHMVDKGHCRMLHEGVTLAEYVDYFDYSSSYPDVKDEMDVDEEVRKLWYLV</sequence>
<dbReference type="AlphaFoldDB" id="A0AAW1USR4"/>
<evidence type="ECO:0000313" key="11">
    <source>
        <dbReference type="Proteomes" id="UP001431783"/>
    </source>
</evidence>
<comment type="caution">
    <text evidence="10">The sequence shown here is derived from an EMBL/GenBank/DDBJ whole genome shotgun (WGS) entry which is preliminary data.</text>
</comment>
<dbReference type="GO" id="GO:0042273">
    <property type="term" value="P:ribosomal large subunit biogenesis"/>
    <property type="evidence" value="ECO:0007669"/>
    <property type="project" value="TreeGrafter"/>
</dbReference>
<dbReference type="GO" id="GO:0030687">
    <property type="term" value="C:preribosome, large subunit precursor"/>
    <property type="evidence" value="ECO:0007669"/>
    <property type="project" value="TreeGrafter"/>
</dbReference>
<evidence type="ECO:0000256" key="7">
    <source>
        <dbReference type="ARBA" id="ARBA00022833"/>
    </source>
</evidence>
<name>A0AAW1USR4_9CUCU</name>
<dbReference type="InterPro" id="IPR041661">
    <property type="entry name" value="ZN622/Rei1/Reh1_Znf-C2H2"/>
</dbReference>
<keyword evidence="7" id="KW-0862">Zinc</keyword>
<dbReference type="Gene3D" id="3.30.160.60">
    <property type="entry name" value="Classic Zinc Finger"/>
    <property type="match status" value="1"/>
</dbReference>
<evidence type="ECO:0000256" key="5">
    <source>
        <dbReference type="ARBA" id="ARBA00022737"/>
    </source>
</evidence>